<keyword evidence="1" id="KW-1133">Transmembrane helix</keyword>
<organism evidence="2 3">
    <name type="scientific">Plectus sambesii</name>
    <dbReference type="NCBI Taxonomy" id="2011161"/>
    <lineage>
        <taxon>Eukaryota</taxon>
        <taxon>Metazoa</taxon>
        <taxon>Ecdysozoa</taxon>
        <taxon>Nematoda</taxon>
        <taxon>Chromadorea</taxon>
        <taxon>Plectida</taxon>
        <taxon>Plectina</taxon>
        <taxon>Plectoidea</taxon>
        <taxon>Plectidae</taxon>
        <taxon>Plectus</taxon>
    </lineage>
</organism>
<accession>A0A914ULZ6</accession>
<feature type="transmembrane region" description="Helical" evidence="1">
    <location>
        <begin position="268"/>
        <end position="288"/>
    </location>
</feature>
<feature type="transmembrane region" description="Helical" evidence="1">
    <location>
        <begin position="441"/>
        <end position="461"/>
    </location>
</feature>
<feature type="transmembrane region" description="Helical" evidence="1">
    <location>
        <begin position="504"/>
        <end position="525"/>
    </location>
</feature>
<dbReference type="InterPro" id="IPR011701">
    <property type="entry name" value="MFS"/>
</dbReference>
<evidence type="ECO:0000313" key="2">
    <source>
        <dbReference type="Proteomes" id="UP000887566"/>
    </source>
</evidence>
<feature type="transmembrane region" description="Helical" evidence="1">
    <location>
        <begin position="387"/>
        <end position="405"/>
    </location>
</feature>
<keyword evidence="1" id="KW-0812">Transmembrane</keyword>
<feature type="transmembrane region" description="Helical" evidence="1">
    <location>
        <begin position="173"/>
        <end position="192"/>
    </location>
</feature>
<name>A0A914ULZ6_9BILA</name>
<evidence type="ECO:0000313" key="3">
    <source>
        <dbReference type="WBParaSite" id="PSAMB.scaffold10959size3711.g33772.t1"/>
    </source>
</evidence>
<dbReference type="WBParaSite" id="PSAMB.scaffold10959size3711.g33772.t1">
    <property type="protein sequence ID" value="PSAMB.scaffold10959size3711.g33772.t1"/>
    <property type="gene ID" value="PSAMB.scaffold10959size3711.g33772"/>
</dbReference>
<proteinExistence type="predicted"/>
<evidence type="ECO:0000256" key="1">
    <source>
        <dbReference type="SAM" id="Phobius"/>
    </source>
</evidence>
<reference evidence="3" key="1">
    <citation type="submission" date="2022-11" db="UniProtKB">
        <authorList>
            <consortium name="WormBaseParasite"/>
        </authorList>
    </citation>
    <scope>IDENTIFICATION</scope>
</reference>
<dbReference type="InterPro" id="IPR036259">
    <property type="entry name" value="MFS_trans_sf"/>
</dbReference>
<sequence>MTMSGPSRSAASCAFRSRPPAIASGACSVVGGAFHARLCMRVPSLNGCVQVGANGGRSNGGWMRRRDGDETETRPYLPPSVRLARIRRRVTYRFDDTMGRKDREKALLSLMLAFGLWHTCDQWSRVLQPFIMWQLQPRADTYNITLLIAIGNAFILIGTVVVAHLIDTAGCRFAALVVTIVTACYHFFMSQVENYSTFAVMQSLLVVNHFPMISDAFIATIVGSQVENYSTFAVMQSLLVVNHFPMISDAFIATIVGADGDERERTRLLMRMTIPLGISLVAGPWLAVQVMYQLNPSLHLSQGVCSGFLVLTVIPIILFLLPEPTVSDRQRTLATPSFSVYVDMLRNPSLRWTLLFSFLVSAPYIAYDQLSRTHMAAHLLSNPWDMSHLFILLGISTLVTNIFLIGPLQRRFTSQRLVQIALGILTVSYLYLSQVSKYEHLLIGMPMQVIGVCIAFAELTAQVMGAAPKNHVGKAAGLNRAVNLIAATMTPVVAGYYIDTFESGLLCYISAALSLFAFVMVHLYGGFMNSYSQRLPLGFKRDD</sequence>
<feature type="transmembrane region" description="Helical" evidence="1">
    <location>
        <begin position="481"/>
        <end position="498"/>
    </location>
</feature>
<dbReference type="SUPFAM" id="SSF103473">
    <property type="entry name" value="MFS general substrate transporter"/>
    <property type="match status" value="1"/>
</dbReference>
<feature type="transmembrane region" description="Helical" evidence="1">
    <location>
        <begin position="144"/>
        <end position="166"/>
    </location>
</feature>
<feature type="transmembrane region" description="Helical" evidence="1">
    <location>
        <begin position="417"/>
        <end position="435"/>
    </location>
</feature>
<keyword evidence="1" id="KW-0472">Membrane</keyword>
<dbReference type="GO" id="GO:0005635">
    <property type="term" value="C:nuclear envelope"/>
    <property type="evidence" value="ECO:0007669"/>
    <property type="project" value="TreeGrafter"/>
</dbReference>
<dbReference type="AlphaFoldDB" id="A0A914ULZ6"/>
<dbReference type="PANTHER" id="PTHR24002">
    <property type="entry name" value="SOLUTE CARRIER FAMILY 22 MEMBER 18"/>
    <property type="match status" value="1"/>
</dbReference>
<feature type="transmembrane region" description="Helical" evidence="1">
    <location>
        <begin position="349"/>
        <end position="367"/>
    </location>
</feature>
<dbReference type="Proteomes" id="UP000887566">
    <property type="component" value="Unplaced"/>
</dbReference>
<feature type="transmembrane region" description="Helical" evidence="1">
    <location>
        <begin position="300"/>
        <end position="321"/>
    </location>
</feature>
<dbReference type="PANTHER" id="PTHR24002:SF4">
    <property type="entry name" value="MFS DOMAIN-CONTAINING PROTEIN"/>
    <property type="match status" value="1"/>
</dbReference>
<feature type="transmembrane region" description="Helical" evidence="1">
    <location>
        <begin position="233"/>
        <end position="256"/>
    </location>
</feature>
<keyword evidence="2" id="KW-1185">Reference proteome</keyword>
<dbReference type="GO" id="GO:0022857">
    <property type="term" value="F:transmembrane transporter activity"/>
    <property type="evidence" value="ECO:0007669"/>
    <property type="project" value="InterPro"/>
</dbReference>
<protein>
    <submittedName>
        <fullName evidence="3">Uncharacterized protein</fullName>
    </submittedName>
</protein>
<dbReference type="Gene3D" id="1.20.1250.20">
    <property type="entry name" value="MFS general substrate transporter like domains"/>
    <property type="match status" value="1"/>
</dbReference>
<dbReference type="Pfam" id="PF07690">
    <property type="entry name" value="MFS_1"/>
    <property type="match status" value="1"/>
</dbReference>